<dbReference type="Pfam" id="PF16124">
    <property type="entry name" value="RecQ_Zn_bind"/>
    <property type="match status" value="1"/>
</dbReference>
<dbReference type="InterPro" id="IPR032284">
    <property type="entry name" value="RecQ_Zn-bd"/>
</dbReference>
<dbReference type="InterPro" id="IPR001650">
    <property type="entry name" value="Helicase_C-like"/>
</dbReference>
<keyword evidence="3 7" id="KW-0378">Hydrolase</keyword>
<feature type="region of interest" description="Disordered" evidence="8">
    <location>
        <begin position="582"/>
        <end position="613"/>
    </location>
</feature>
<protein>
    <recommendedName>
        <fullName evidence="7">ATP-dependent DNA helicase</fullName>
        <ecNumber evidence="7">5.6.2.4</ecNumber>
    </recommendedName>
</protein>
<comment type="caution">
    <text evidence="11">The sequence shown here is derived from an EMBL/GenBank/DDBJ whole genome shotgun (WGS) entry which is preliminary data.</text>
</comment>
<comment type="catalytic activity">
    <reaction evidence="7">
        <text>ATP + H2O = ADP + phosphate + H(+)</text>
        <dbReference type="Rhea" id="RHEA:13065"/>
        <dbReference type="ChEBI" id="CHEBI:15377"/>
        <dbReference type="ChEBI" id="CHEBI:15378"/>
        <dbReference type="ChEBI" id="CHEBI:30616"/>
        <dbReference type="ChEBI" id="CHEBI:43474"/>
        <dbReference type="ChEBI" id="CHEBI:456216"/>
    </reaction>
</comment>
<evidence type="ECO:0000256" key="8">
    <source>
        <dbReference type="SAM" id="MobiDB-lite"/>
    </source>
</evidence>
<evidence type="ECO:0000256" key="5">
    <source>
        <dbReference type="ARBA" id="ARBA00022840"/>
    </source>
</evidence>
<proteinExistence type="inferred from homology"/>
<evidence type="ECO:0000256" key="3">
    <source>
        <dbReference type="ARBA" id="ARBA00022801"/>
    </source>
</evidence>
<evidence type="ECO:0000259" key="9">
    <source>
        <dbReference type="PROSITE" id="PS51192"/>
    </source>
</evidence>
<keyword evidence="12" id="KW-1185">Reference proteome</keyword>
<dbReference type="InterPro" id="IPR011545">
    <property type="entry name" value="DEAD/DEAH_box_helicase_dom"/>
</dbReference>
<dbReference type="PANTHER" id="PTHR13710">
    <property type="entry name" value="DNA HELICASE RECQ FAMILY MEMBER"/>
    <property type="match status" value="1"/>
</dbReference>
<dbReference type="Gene3D" id="3.40.50.300">
    <property type="entry name" value="P-loop containing nucleotide triphosphate hydrolases"/>
    <property type="match status" value="2"/>
</dbReference>
<evidence type="ECO:0000259" key="10">
    <source>
        <dbReference type="PROSITE" id="PS51194"/>
    </source>
</evidence>
<dbReference type="EC" id="5.6.2.4" evidence="7"/>
<keyword evidence="4 7" id="KW-0347">Helicase</keyword>
<accession>A0A9W8P5V8</accession>
<dbReference type="GO" id="GO:0003676">
    <property type="term" value="F:nucleic acid binding"/>
    <property type="evidence" value="ECO:0007669"/>
    <property type="project" value="InterPro"/>
</dbReference>
<dbReference type="InterPro" id="IPR014001">
    <property type="entry name" value="Helicase_ATP-bd"/>
</dbReference>
<evidence type="ECO:0000256" key="6">
    <source>
        <dbReference type="ARBA" id="ARBA00034617"/>
    </source>
</evidence>
<evidence type="ECO:0000256" key="2">
    <source>
        <dbReference type="ARBA" id="ARBA00022741"/>
    </source>
</evidence>
<dbReference type="GO" id="GO:0005737">
    <property type="term" value="C:cytoplasm"/>
    <property type="evidence" value="ECO:0007669"/>
    <property type="project" value="TreeGrafter"/>
</dbReference>
<keyword evidence="2 7" id="KW-0547">Nucleotide-binding</keyword>
<evidence type="ECO:0000256" key="1">
    <source>
        <dbReference type="ARBA" id="ARBA00005446"/>
    </source>
</evidence>
<dbReference type="SUPFAM" id="SSF52540">
    <property type="entry name" value="P-loop containing nucleoside triphosphate hydrolases"/>
    <property type="match status" value="1"/>
</dbReference>
<dbReference type="PROSITE" id="PS51192">
    <property type="entry name" value="HELICASE_ATP_BIND_1"/>
    <property type="match status" value="1"/>
</dbReference>
<dbReference type="GO" id="GO:0000724">
    <property type="term" value="P:double-strand break repair via homologous recombination"/>
    <property type="evidence" value="ECO:0007669"/>
    <property type="project" value="TreeGrafter"/>
</dbReference>
<comment type="similarity">
    <text evidence="1 7">Belongs to the helicase family. RecQ subfamily.</text>
</comment>
<evidence type="ECO:0000256" key="4">
    <source>
        <dbReference type="ARBA" id="ARBA00022806"/>
    </source>
</evidence>
<dbReference type="InterPro" id="IPR027417">
    <property type="entry name" value="P-loop_NTPase"/>
</dbReference>
<comment type="catalytic activity">
    <reaction evidence="6 7">
        <text>Couples ATP hydrolysis with the unwinding of duplex DNA by translocating in the 3'-5' direction.</text>
        <dbReference type="EC" id="5.6.2.4"/>
    </reaction>
</comment>
<dbReference type="SMART" id="SM00487">
    <property type="entry name" value="DEXDc"/>
    <property type="match status" value="1"/>
</dbReference>
<organism evidence="11 12">
    <name type="scientific">Lentinula detonsa</name>
    <dbReference type="NCBI Taxonomy" id="2804962"/>
    <lineage>
        <taxon>Eukaryota</taxon>
        <taxon>Fungi</taxon>
        <taxon>Dikarya</taxon>
        <taxon>Basidiomycota</taxon>
        <taxon>Agaricomycotina</taxon>
        <taxon>Agaricomycetes</taxon>
        <taxon>Agaricomycetidae</taxon>
        <taxon>Agaricales</taxon>
        <taxon>Marasmiineae</taxon>
        <taxon>Omphalotaceae</taxon>
        <taxon>Lentinula</taxon>
    </lineage>
</organism>
<dbReference type="Pfam" id="PF00270">
    <property type="entry name" value="DEAD"/>
    <property type="match status" value="1"/>
</dbReference>
<dbReference type="PROSITE" id="PS51194">
    <property type="entry name" value="HELICASE_CTER"/>
    <property type="match status" value="1"/>
</dbReference>
<feature type="region of interest" description="Disordered" evidence="8">
    <location>
        <begin position="495"/>
        <end position="530"/>
    </location>
</feature>
<keyword evidence="5 7" id="KW-0067">ATP-binding</keyword>
<reference evidence="11 12" key="1">
    <citation type="journal article" date="2023" name="Proc. Natl. Acad. Sci. U.S.A.">
        <title>A global phylogenomic analysis of the shiitake genus Lentinula.</title>
        <authorList>
            <person name="Sierra-Patev S."/>
            <person name="Min B."/>
            <person name="Naranjo-Ortiz M."/>
            <person name="Looney B."/>
            <person name="Konkel Z."/>
            <person name="Slot J.C."/>
            <person name="Sakamoto Y."/>
            <person name="Steenwyk J.L."/>
            <person name="Rokas A."/>
            <person name="Carro J."/>
            <person name="Camarero S."/>
            <person name="Ferreira P."/>
            <person name="Molpeceres G."/>
            <person name="Ruiz-Duenas F.J."/>
            <person name="Serrano A."/>
            <person name="Henrissat B."/>
            <person name="Drula E."/>
            <person name="Hughes K.W."/>
            <person name="Mata J.L."/>
            <person name="Ishikawa N.K."/>
            <person name="Vargas-Isla R."/>
            <person name="Ushijima S."/>
            <person name="Smith C.A."/>
            <person name="Donoghue J."/>
            <person name="Ahrendt S."/>
            <person name="Andreopoulos W."/>
            <person name="He G."/>
            <person name="LaButti K."/>
            <person name="Lipzen A."/>
            <person name="Ng V."/>
            <person name="Riley R."/>
            <person name="Sandor L."/>
            <person name="Barry K."/>
            <person name="Martinez A.T."/>
            <person name="Xiao Y."/>
            <person name="Gibbons J.G."/>
            <person name="Terashima K."/>
            <person name="Grigoriev I.V."/>
            <person name="Hibbett D."/>
        </authorList>
    </citation>
    <scope>NUCLEOTIDE SEQUENCE [LARGE SCALE GENOMIC DNA]</scope>
    <source>
        <strain evidence="11 12">TFB7810</strain>
    </source>
</reference>
<dbReference type="InterPro" id="IPR004589">
    <property type="entry name" value="DNA_helicase_ATP-dep_RecQ"/>
</dbReference>
<dbReference type="GO" id="GO:0005694">
    <property type="term" value="C:chromosome"/>
    <property type="evidence" value="ECO:0007669"/>
    <property type="project" value="TreeGrafter"/>
</dbReference>
<feature type="domain" description="Helicase ATP-binding" evidence="9">
    <location>
        <begin position="65"/>
        <end position="240"/>
    </location>
</feature>
<dbReference type="GO" id="GO:0016787">
    <property type="term" value="F:hydrolase activity"/>
    <property type="evidence" value="ECO:0007669"/>
    <property type="project" value="UniProtKB-KW"/>
</dbReference>
<dbReference type="SMART" id="SM00490">
    <property type="entry name" value="HELICc"/>
    <property type="match status" value="1"/>
</dbReference>
<dbReference type="GO" id="GO:0043138">
    <property type="term" value="F:3'-5' DNA helicase activity"/>
    <property type="evidence" value="ECO:0007669"/>
    <property type="project" value="UniProtKB-EC"/>
</dbReference>
<dbReference type="EMBL" id="JANVFU010000003">
    <property type="protein sequence ID" value="KAJ3747605.1"/>
    <property type="molecule type" value="Genomic_DNA"/>
</dbReference>
<dbReference type="GO" id="GO:0005634">
    <property type="term" value="C:nucleus"/>
    <property type="evidence" value="ECO:0007669"/>
    <property type="project" value="UniProtKB-SubCell"/>
</dbReference>
<dbReference type="GO" id="GO:0005524">
    <property type="term" value="F:ATP binding"/>
    <property type="evidence" value="ECO:0007669"/>
    <property type="project" value="UniProtKB-KW"/>
</dbReference>
<dbReference type="GO" id="GO:0009378">
    <property type="term" value="F:four-way junction helicase activity"/>
    <property type="evidence" value="ECO:0007669"/>
    <property type="project" value="TreeGrafter"/>
</dbReference>
<evidence type="ECO:0000313" key="11">
    <source>
        <dbReference type="EMBL" id="KAJ3747605.1"/>
    </source>
</evidence>
<evidence type="ECO:0000256" key="7">
    <source>
        <dbReference type="RuleBase" id="RU364117"/>
    </source>
</evidence>
<dbReference type="AlphaFoldDB" id="A0A9W8P5V8"/>
<sequence length="782" mass="87764">MPSKSTEDFFDATGDVDIGLSDTNWSATSPISVNTELRIRIKDCHRILTTTFGHSDYKGKQKGIIEAAVAGRDVFVLAPTGMGKSLCFQIPAAADKSGMTLVISPLLALMENQTDGLRRKGVPVASLSSETPANEKQEIHRALMSGQPDFRLLYITPERLASPEFVKLLRIVYRARGLNRLVIDEAHCISEWGHDFRIDYRRIGMFREKFPDVPVMALTATATSSVLNDIIRSLRMSDHDLFIHPFNRSNLFYEVRYASSSDELTKMAEICDYICGLHRKRGKVSCGIIYCRTKNTCNSMSGYLRCKGLSARPYHRGVTPGTLAKTLKEWSTPGGSENGGIDVVVATIAFGLGIDNGDVRYIIHYDIPKSFEGYYQETGRAGRNGAPSKCILYYSRDDLSQVQRWVADSLRDRVQTAEDFQCSGPSQRSVSSLEKLALYAENTDICRHISICRYFGEDIDERDVKGYCDMMCDVCKYPDKTRKRKEKLGGPLLESRTIQSRPPTNVMMNGTRSNVLNENGKRTIGSTTSINPQPVSSITVKKLKITEYSKPLVTKPHNSAASLLKPFKAPFLKREKSTTEIVAASSSTDMETPPLRWSESKSGSSVSRLEPDSAEERINDGIASSAVPNFMLPDIDIELEEPSSGKVPFTMRHDAVNSIRRTIHRMFMEREELWDRLKNTLNVSARYVILSLHSIWSTNPNRLWVFRSPSAHLIASTATEIEFVSIFCFSSTPEGYQERLKKKIVALGLLKNEQPWKDDIGQESYEDAHEAVEILRRLSRCT</sequence>
<comment type="subcellular location">
    <subcellularLocation>
        <location evidence="7">Nucleus</location>
    </subcellularLocation>
</comment>
<dbReference type="FunFam" id="3.40.50.300:FF:001389">
    <property type="entry name" value="ATP-dependent DNA helicase RecQ"/>
    <property type="match status" value="1"/>
</dbReference>
<dbReference type="Pfam" id="PF00271">
    <property type="entry name" value="Helicase_C"/>
    <property type="match status" value="1"/>
</dbReference>
<dbReference type="PANTHER" id="PTHR13710:SF152">
    <property type="entry name" value="ATP-DEPENDENT DNA HELICASE Q5"/>
    <property type="match status" value="1"/>
</dbReference>
<dbReference type="NCBIfam" id="TIGR00614">
    <property type="entry name" value="recQ_fam"/>
    <property type="match status" value="1"/>
</dbReference>
<gene>
    <name evidence="11" type="ORF">DFH05DRAFT_1541157</name>
</gene>
<name>A0A9W8P5V8_9AGAR</name>
<dbReference type="CDD" id="cd17920">
    <property type="entry name" value="DEXHc_RecQ"/>
    <property type="match status" value="1"/>
</dbReference>
<feature type="compositionally biased region" description="Polar residues" evidence="8">
    <location>
        <begin position="496"/>
        <end position="517"/>
    </location>
</feature>
<feature type="domain" description="Helicase C-terminal" evidence="10">
    <location>
        <begin position="269"/>
        <end position="431"/>
    </location>
</feature>
<dbReference type="Proteomes" id="UP001142393">
    <property type="component" value="Unassembled WGS sequence"/>
</dbReference>
<keyword evidence="7" id="KW-0539">Nucleus</keyword>
<evidence type="ECO:0000313" key="12">
    <source>
        <dbReference type="Proteomes" id="UP001142393"/>
    </source>
</evidence>